<dbReference type="EMBL" id="JAULSY010000045">
    <property type="protein sequence ID" value="KAK0669278.1"/>
    <property type="molecule type" value="Genomic_DNA"/>
</dbReference>
<evidence type="ECO:0000259" key="2">
    <source>
        <dbReference type="PROSITE" id="PS50879"/>
    </source>
</evidence>
<organism evidence="3 4">
    <name type="scientific">Cercophora samala</name>
    <dbReference type="NCBI Taxonomy" id="330535"/>
    <lineage>
        <taxon>Eukaryota</taxon>
        <taxon>Fungi</taxon>
        <taxon>Dikarya</taxon>
        <taxon>Ascomycota</taxon>
        <taxon>Pezizomycotina</taxon>
        <taxon>Sordariomycetes</taxon>
        <taxon>Sordariomycetidae</taxon>
        <taxon>Sordariales</taxon>
        <taxon>Lasiosphaeriaceae</taxon>
        <taxon>Cercophora</taxon>
    </lineage>
</organism>
<dbReference type="Proteomes" id="UP001174997">
    <property type="component" value="Unassembled WGS sequence"/>
</dbReference>
<evidence type="ECO:0000313" key="4">
    <source>
        <dbReference type="Proteomes" id="UP001174997"/>
    </source>
</evidence>
<feature type="region of interest" description="Disordered" evidence="1">
    <location>
        <begin position="223"/>
        <end position="250"/>
    </location>
</feature>
<dbReference type="GO" id="GO:0003676">
    <property type="term" value="F:nucleic acid binding"/>
    <property type="evidence" value="ECO:0007669"/>
    <property type="project" value="InterPro"/>
</dbReference>
<gene>
    <name evidence="3" type="ORF">QBC41DRAFT_224265</name>
</gene>
<dbReference type="InterPro" id="IPR036397">
    <property type="entry name" value="RNaseH_sf"/>
</dbReference>
<dbReference type="GO" id="GO:0004523">
    <property type="term" value="F:RNA-DNA hybrid ribonuclease activity"/>
    <property type="evidence" value="ECO:0007669"/>
    <property type="project" value="InterPro"/>
</dbReference>
<dbReference type="PROSITE" id="PS50879">
    <property type="entry name" value="RNASE_H_1"/>
    <property type="match status" value="1"/>
</dbReference>
<dbReference type="InterPro" id="IPR012337">
    <property type="entry name" value="RNaseH-like_sf"/>
</dbReference>
<accession>A0AA39ZF00</accession>
<dbReference type="Pfam" id="PF00075">
    <property type="entry name" value="RNase_H"/>
    <property type="match status" value="1"/>
</dbReference>
<dbReference type="InterPro" id="IPR044730">
    <property type="entry name" value="RNase_H-like_dom_plant"/>
</dbReference>
<evidence type="ECO:0000256" key="1">
    <source>
        <dbReference type="SAM" id="MobiDB-lite"/>
    </source>
</evidence>
<dbReference type="InterPro" id="IPR002156">
    <property type="entry name" value="RNaseH_domain"/>
</dbReference>
<dbReference type="AlphaFoldDB" id="A0AA39ZF00"/>
<feature type="compositionally biased region" description="Basic residues" evidence="1">
    <location>
        <begin position="230"/>
        <end position="250"/>
    </location>
</feature>
<reference evidence="3" key="1">
    <citation type="submission" date="2023-06" db="EMBL/GenBank/DDBJ databases">
        <title>Genome-scale phylogeny and comparative genomics of the fungal order Sordariales.</title>
        <authorList>
            <consortium name="Lawrence Berkeley National Laboratory"/>
            <person name="Hensen N."/>
            <person name="Bonometti L."/>
            <person name="Westerberg I."/>
            <person name="Brannstrom I.O."/>
            <person name="Guillou S."/>
            <person name="Cros-Aarteil S."/>
            <person name="Calhoun S."/>
            <person name="Haridas S."/>
            <person name="Kuo A."/>
            <person name="Mondo S."/>
            <person name="Pangilinan J."/>
            <person name="Riley R."/>
            <person name="Labutti K."/>
            <person name="Andreopoulos B."/>
            <person name="Lipzen A."/>
            <person name="Chen C."/>
            <person name="Yanf M."/>
            <person name="Daum C."/>
            <person name="Ng V."/>
            <person name="Clum A."/>
            <person name="Steindorff A."/>
            <person name="Ohm R."/>
            <person name="Martin F."/>
            <person name="Silar P."/>
            <person name="Natvig D."/>
            <person name="Lalanne C."/>
            <person name="Gautier V."/>
            <person name="Ament-Velasquez S.L."/>
            <person name="Kruys A."/>
            <person name="Hutchinson M.I."/>
            <person name="Powell A.J."/>
            <person name="Barry K."/>
            <person name="Miller A.N."/>
            <person name="Grigoriev I.V."/>
            <person name="Debuchy R."/>
            <person name="Gladieux P."/>
            <person name="Thoren M.H."/>
            <person name="Johannesson H."/>
        </authorList>
    </citation>
    <scope>NUCLEOTIDE SEQUENCE</scope>
    <source>
        <strain evidence="3">CBS 307.81</strain>
    </source>
</reference>
<comment type="caution">
    <text evidence="3">The sequence shown here is derived from an EMBL/GenBank/DDBJ whole genome shotgun (WGS) entry which is preliminary data.</text>
</comment>
<dbReference type="Gene3D" id="3.30.420.10">
    <property type="entry name" value="Ribonuclease H-like superfamily/Ribonuclease H"/>
    <property type="match status" value="1"/>
</dbReference>
<evidence type="ECO:0000313" key="3">
    <source>
        <dbReference type="EMBL" id="KAK0669278.1"/>
    </source>
</evidence>
<dbReference type="SUPFAM" id="SSF53098">
    <property type="entry name" value="Ribonuclease H-like"/>
    <property type="match status" value="1"/>
</dbReference>
<feature type="domain" description="RNase H type-1" evidence="2">
    <location>
        <begin position="4"/>
        <end position="167"/>
    </location>
</feature>
<dbReference type="CDD" id="cd06222">
    <property type="entry name" value="RNase_H_like"/>
    <property type="match status" value="1"/>
</dbReference>
<proteinExistence type="predicted"/>
<name>A0AA39ZF00_9PEZI</name>
<keyword evidence="4" id="KW-1185">Reference proteome</keyword>
<protein>
    <recommendedName>
        <fullName evidence="2">RNase H type-1 domain-containing protein</fullName>
    </recommendedName>
</protein>
<sequence length="250" mass="27872">MINGELQLAFWCDGSLSFTNNVTVQGKPGGYGVVWRSDIDGGVPSTPTVFKSRGFYVNKAYSIQHMEMAAICQALAKAIELASKVSFERCRVVVFTDSKSSVDRINLGVGSTLTGFYNAHTEPLTKAIICQSHKLDQLGCLVELNWVPRCATEALKLADKLAGRWSEDDADVCQHRQTLDMRDSVADRLHSEIKLRGQGALHVRTSKYQRKRAKKNAMMRKQNAQTLASVHHRASSKAKHRRGGRGRHFR</sequence>